<keyword evidence="4" id="KW-1185">Reference proteome</keyword>
<dbReference type="PANTHER" id="PTHR33431:SF6">
    <property type="entry name" value="MEDIATOR OF RNA POLYMERASE II TRANSCRIPTION SUBUNIT 4"/>
    <property type="match status" value="1"/>
</dbReference>
<dbReference type="EMBL" id="JAUUTY010000003">
    <property type="protein sequence ID" value="KAK1670293.1"/>
    <property type="molecule type" value="Genomic_DNA"/>
</dbReference>
<evidence type="ECO:0000256" key="2">
    <source>
        <dbReference type="SAM" id="MobiDB-lite"/>
    </source>
</evidence>
<organism evidence="3 4">
    <name type="scientific">Lolium multiflorum</name>
    <name type="common">Italian ryegrass</name>
    <name type="synonym">Lolium perenne subsp. multiflorum</name>
    <dbReference type="NCBI Taxonomy" id="4521"/>
    <lineage>
        <taxon>Eukaryota</taxon>
        <taxon>Viridiplantae</taxon>
        <taxon>Streptophyta</taxon>
        <taxon>Embryophyta</taxon>
        <taxon>Tracheophyta</taxon>
        <taxon>Spermatophyta</taxon>
        <taxon>Magnoliopsida</taxon>
        <taxon>Liliopsida</taxon>
        <taxon>Poales</taxon>
        <taxon>Poaceae</taxon>
        <taxon>BOP clade</taxon>
        <taxon>Pooideae</taxon>
        <taxon>Poodae</taxon>
        <taxon>Poeae</taxon>
        <taxon>Poeae Chloroplast Group 2 (Poeae type)</taxon>
        <taxon>Loliodinae</taxon>
        <taxon>Loliinae</taxon>
        <taxon>Lolium</taxon>
    </lineage>
</organism>
<evidence type="ECO:0000313" key="3">
    <source>
        <dbReference type="EMBL" id="KAK1670293.1"/>
    </source>
</evidence>
<accession>A0AAD8T761</accession>
<protein>
    <submittedName>
        <fullName evidence="3">Uncharacterized protein</fullName>
    </submittedName>
</protein>
<feature type="compositionally biased region" description="Polar residues" evidence="2">
    <location>
        <begin position="101"/>
        <end position="117"/>
    </location>
</feature>
<dbReference type="AlphaFoldDB" id="A0AAD8T761"/>
<keyword evidence="1" id="KW-0175">Coiled coil</keyword>
<sequence length="126" mass="13827">MAMEPLPLGFGDFSITMDASLASLWPPPPPQDLLSYQSVEEVKQRLAAATAELQAAREEERHKEQHMKALAEFIRHTAQERDLLREQQQLLLARELEAVMSSSSDSGRSPLASSSPPVGSALFVLG</sequence>
<feature type="coiled-coil region" evidence="1">
    <location>
        <begin position="39"/>
        <end position="66"/>
    </location>
</feature>
<proteinExistence type="predicted"/>
<reference evidence="3" key="1">
    <citation type="submission" date="2023-07" db="EMBL/GenBank/DDBJ databases">
        <title>A chromosome-level genome assembly of Lolium multiflorum.</title>
        <authorList>
            <person name="Chen Y."/>
            <person name="Copetti D."/>
            <person name="Kolliker R."/>
            <person name="Studer B."/>
        </authorList>
    </citation>
    <scope>NUCLEOTIDE SEQUENCE</scope>
    <source>
        <strain evidence="3">02402/16</strain>
        <tissue evidence="3">Leaf</tissue>
    </source>
</reference>
<dbReference type="InterPro" id="IPR012862">
    <property type="entry name" value="DUF1635"/>
</dbReference>
<evidence type="ECO:0000313" key="4">
    <source>
        <dbReference type="Proteomes" id="UP001231189"/>
    </source>
</evidence>
<evidence type="ECO:0000256" key="1">
    <source>
        <dbReference type="SAM" id="Coils"/>
    </source>
</evidence>
<dbReference type="PANTHER" id="PTHR33431">
    <property type="entry name" value="ENABLED-LIKE PROTEIN (DUF1635)"/>
    <property type="match status" value="1"/>
</dbReference>
<feature type="region of interest" description="Disordered" evidence="2">
    <location>
        <begin position="101"/>
        <end position="126"/>
    </location>
</feature>
<dbReference type="Proteomes" id="UP001231189">
    <property type="component" value="Unassembled WGS sequence"/>
</dbReference>
<gene>
    <name evidence="3" type="ORF">QYE76_058452</name>
</gene>
<comment type="caution">
    <text evidence="3">The sequence shown here is derived from an EMBL/GenBank/DDBJ whole genome shotgun (WGS) entry which is preliminary data.</text>
</comment>
<name>A0AAD8T761_LOLMU</name>